<dbReference type="Pfam" id="PF06945">
    <property type="entry name" value="DUF1289"/>
    <property type="match status" value="1"/>
</dbReference>
<dbReference type="InterPro" id="IPR010710">
    <property type="entry name" value="DUF1289"/>
</dbReference>
<evidence type="ECO:0000313" key="2">
    <source>
        <dbReference type="Proteomes" id="UP000240254"/>
    </source>
</evidence>
<dbReference type="RefSeq" id="WP_065166615.1">
    <property type="nucleotide sequence ID" value="NZ_LZEZ01000002.1"/>
</dbReference>
<accession>A0A2T3IPW0</accession>
<dbReference type="OrthoDB" id="8911262at2"/>
<dbReference type="Proteomes" id="UP000240254">
    <property type="component" value="Unassembled WGS sequence"/>
</dbReference>
<proteinExistence type="predicted"/>
<dbReference type="AlphaFoldDB" id="A0A2T3IPW0"/>
<gene>
    <name evidence="1" type="ORF">CTM88_04965</name>
</gene>
<dbReference type="Pfam" id="PF14375">
    <property type="entry name" value="Cys_rich_CWC"/>
    <property type="match status" value="1"/>
</dbReference>
<sequence length="101" mass="11113">MKSPCVAKCKNNAGICSGCLRTMTEISHWIAYPEQQQLAIMADIKAIKATHQCPQCQQPAQCDIKAGKATCWCFEIEPRQTLSNSVSACLCRHCLSSQPIL</sequence>
<comment type="caution">
    <text evidence="1">The sequence shown here is derived from an EMBL/GenBank/DDBJ whole genome shotgun (WGS) entry which is preliminary data.</text>
</comment>
<dbReference type="InterPro" id="IPR032720">
    <property type="entry name" value="Cys_rich_CWC"/>
</dbReference>
<reference evidence="1 2" key="1">
    <citation type="submission" date="2018-03" db="EMBL/GenBank/DDBJ databases">
        <title>Whole genome sequencing of Histamine producing bacteria.</title>
        <authorList>
            <person name="Butler K."/>
        </authorList>
    </citation>
    <scope>NUCLEOTIDE SEQUENCE [LARGE SCALE GENOMIC DNA]</scope>
    <source>
        <strain evidence="1 2">BS2</strain>
    </source>
</reference>
<evidence type="ECO:0000313" key="1">
    <source>
        <dbReference type="EMBL" id="PSU30364.1"/>
    </source>
</evidence>
<protein>
    <submittedName>
        <fullName evidence="1">DUF1289 domain-containing protein</fullName>
    </submittedName>
</protein>
<organism evidence="1 2">
    <name type="scientific">Photobacterium aquimaris</name>
    <dbReference type="NCBI Taxonomy" id="512643"/>
    <lineage>
        <taxon>Bacteria</taxon>
        <taxon>Pseudomonadati</taxon>
        <taxon>Pseudomonadota</taxon>
        <taxon>Gammaproteobacteria</taxon>
        <taxon>Vibrionales</taxon>
        <taxon>Vibrionaceae</taxon>
        <taxon>Photobacterium</taxon>
    </lineage>
</organism>
<name>A0A2T3IPW0_9GAMM</name>
<dbReference type="EMBL" id="PYMK01000004">
    <property type="protein sequence ID" value="PSU30364.1"/>
    <property type="molecule type" value="Genomic_DNA"/>
</dbReference>